<comment type="caution">
    <text evidence="3">The sequence shown here is derived from an EMBL/GenBank/DDBJ whole genome shotgun (WGS) entry which is preliminary data.</text>
</comment>
<dbReference type="InterPro" id="IPR029052">
    <property type="entry name" value="Metallo-depent_PP-like"/>
</dbReference>
<dbReference type="Gene3D" id="3.60.21.10">
    <property type="match status" value="1"/>
</dbReference>
<dbReference type="EMBL" id="MHCD01000019">
    <property type="protein sequence ID" value="OGY14185.1"/>
    <property type="molecule type" value="Genomic_DNA"/>
</dbReference>
<evidence type="ECO:0000313" key="4">
    <source>
        <dbReference type="Proteomes" id="UP000177685"/>
    </source>
</evidence>
<sequence length="121" mass="13292">MKIPVYGVLGNADIDPEVKVKMQKSKIKSEKDFLEIELGGKKIGICHYPPSPAASEGQALQRALESGKYDLLVHGHTHKRGMWHKGTTLLVNPGALQKTLEPSFAVYDTEANKVEIIDVVV</sequence>
<name>A0A1G1VFI5_9BACT</name>
<dbReference type="PANTHER" id="PTHR43165:SF1">
    <property type="entry name" value="PHOSPHODIESTERASE MJ0936"/>
    <property type="match status" value="1"/>
</dbReference>
<evidence type="ECO:0000259" key="2">
    <source>
        <dbReference type="Pfam" id="PF12850"/>
    </source>
</evidence>
<dbReference type="PANTHER" id="PTHR43165">
    <property type="entry name" value="METALLOPHOSPHOESTERASE"/>
    <property type="match status" value="1"/>
</dbReference>
<reference evidence="3 4" key="1">
    <citation type="journal article" date="2016" name="Nat. Commun.">
        <title>Thousands of microbial genomes shed light on interconnected biogeochemical processes in an aquifer system.</title>
        <authorList>
            <person name="Anantharaman K."/>
            <person name="Brown C.T."/>
            <person name="Hug L.A."/>
            <person name="Sharon I."/>
            <person name="Castelle C.J."/>
            <person name="Probst A.J."/>
            <person name="Thomas B.C."/>
            <person name="Singh A."/>
            <person name="Wilkins M.J."/>
            <person name="Karaoz U."/>
            <person name="Brodie E.L."/>
            <person name="Williams K.H."/>
            <person name="Hubbard S.S."/>
            <person name="Banfield J.F."/>
        </authorList>
    </citation>
    <scope>NUCLEOTIDE SEQUENCE [LARGE SCALE GENOMIC DNA]</scope>
</reference>
<accession>A0A1G1VFI5</accession>
<dbReference type="Proteomes" id="UP000177685">
    <property type="component" value="Unassembled WGS sequence"/>
</dbReference>
<dbReference type="Pfam" id="PF12850">
    <property type="entry name" value="Metallophos_2"/>
    <property type="match status" value="1"/>
</dbReference>
<dbReference type="SUPFAM" id="SSF56300">
    <property type="entry name" value="Metallo-dependent phosphatases"/>
    <property type="match status" value="1"/>
</dbReference>
<protein>
    <recommendedName>
        <fullName evidence="2">Calcineurin-like phosphoesterase domain-containing protein</fullName>
    </recommendedName>
</protein>
<dbReference type="AlphaFoldDB" id="A0A1G1VFI5"/>
<gene>
    <name evidence="3" type="ORF">A3A58_03130</name>
</gene>
<proteinExistence type="inferred from homology"/>
<feature type="domain" description="Calcineurin-like phosphoesterase" evidence="2">
    <location>
        <begin position="4"/>
        <end position="111"/>
    </location>
</feature>
<dbReference type="InterPro" id="IPR024654">
    <property type="entry name" value="Calcineurin-like_PHP_lpxH"/>
</dbReference>
<evidence type="ECO:0000313" key="3">
    <source>
        <dbReference type="EMBL" id="OGY14185.1"/>
    </source>
</evidence>
<comment type="similarity">
    <text evidence="1">Belongs to the metallophosphoesterase superfamily. YfcE family.</text>
</comment>
<organism evidence="3 4">
    <name type="scientific">Candidatus Blackburnbacteria bacterium RIFCSPLOWO2_01_FULL_41_27</name>
    <dbReference type="NCBI Taxonomy" id="1797520"/>
    <lineage>
        <taxon>Bacteria</taxon>
        <taxon>Candidatus Blackburniibacteriota</taxon>
    </lineage>
</organism>
<dbReference type="InterPro" id="IPR053193">
    <property type="entry name" value="MetalloPDE_YfcE-like"/>
</dbReference>
<evidence type="ECO:0000256" key="1">
    <source>
        <dbReference type="ARBA" id="ARBA00008950"/>
    </source>
</evidence>